<keyword evidence="3" id="KW-0687">Ribonucleoprotein</keyword>
<dbReference type="SUPFAM" id="SSF50104">
    <property type="entry name" value="Translation proteins SH3-like domain"/>
    <property type="match status" value="1"/>
</dbReference>
<dbReference type="InterPro" id="IPR001857">
    <property type="entry name" value="Ribosomal_bL19"/>
</dbReference>
<accession>A0A3B0QVT9</accession>
<evidence type="ECO:0000256" key="1">
    <source>
        <dbReference type="ARBA" id="ARBA00005781"/>
    </source>
</evidence>
<evidence type="ECO:0000313" key="4">
    <source>
        <dbReference type="EMBL" id="VAV84422.1"/>
    </source>
</evidence>
<dbReference type="HAMAP" id="MF_00402">
    <property type="entry name" value="Ribosomal_bL19"/>
    <property type="match status" value="1"/>
</dbReference>
<dbReference type="GO" id="GO:0006412">
    <property type="term" value="P:translation"/>
    <property type="evidence" value="ECO:0007669"/>
    <property type="project" value="InterPro"/>
</dbReference>
<keyword evidence="2 4" id="KW-0689">Ribosomal protein</keyword>
<dbReference type="InterPro" id="IPR018257">
    <property type="entry name" value="Ribosomal_bL19_CS"/>
</dbReference>
<dbReference type="EMBL" id="UOEA01000067">
    <property type="protein sequence ID" value="VAV84422.1"/>
    <property type="molecule type" value="Genomic_DNA"/>
</dbReference>
<dbReference type="FunFam" id="2.30.30.790:FF:000001">
    <property type="entry name" value="50S ribosomal protein L19"/>
    <property type="match status" value="1"/>
</dbReference>
<dbReference type="PANTHER" id="PTHR15680">
    <property type="entry name" value="RIBOSOMAL PROTEIN L19"/>
    <property type="match status" value="1"/>
</dbReference>
<dbReference type="InterPro" id="IPR008991">
    <property type="entry name" value="Translation_prot_SH3-like_sf"/>
</dbReference>
<proteinExistence type="inferred from homology"/>
<dbReference type="Gene3D" id="2.30.30.790">
    <property type="match status" value="1"/>
</dbReference>
<protein>
    <submittedName>
        <fullName evidence="4">LSU ribosomal protein L19p</fullName>
    </submittedName>
</protein>
<gene>
    <name evidence="4" type="ORF">MNBD_DELTA01-1062</name>
</gene>
<sequence length="115" mass="13038">MSTVVADIEREHLRDDLPEFRPGDTVIVNVRIKEGEKERIQAYEGVVLRKRGGGTRASFTVRKVSYGTGVERIFPLHSTAIASIKVKTEGRARRARLYFLRALKGKAAKQMIKKR</sequence>
<dbReference type="Pfam" id="PF01245">
    <property type="entry name" value="Ribosomal_L19"/>
    <property type="match status" value="1"/>
</dbReference>
<reference evidence="4" key="1">
    <citation type="submission" date="2018-06" db="EMBL/GenBank/DDBJ databases">
        <authorList>
            <person name="Zhirakovskaya E."/>
        </authorList>
    </citation>
    <scope>NUCLEOTIDE SEQUENCE</scope>
</reference>
<dbReference type="GO" id="GO:0022625">
    <property type="term" value="C:cytosolic large ribosomal subunit"/>
    <property type="evidence" value="ECO:0007669"/>
    <property type="project" value="TreeGrafter"/>
</dbReference>
<dbReference type="PRINTS" id="PR00061">
    <property type="entry name" value="RIBOSOMALL19"/>
</dbReference>
<evidence type="ECO:0000256" key="3">
    <source>
        <dbReference type="ARBA" id="ARBA00023274"/>
    </source>
</evidence>
<organism evidence="4">
    <name type="scientific">hydrothermal vent metagenome</name>
    <dbReference type="NCBI Taxonomy" id="652676"/>
    <lineage>
        <taxon>unclassified sequences</taxon>
        <taxon>metagenomes</taxon>
        <taxon>ecological metagenomes</taxon>
    </lineage>
</organism>
<dbReference type="PANTHER" id="PTHR15680:SF9">
    <property type="entry name" value="LARGE RIBOSOMAL SUBUNIT PROTEIN BL19M"/>
    <property type="match status" value="1"/>
</dbReference>
<name>A0A3B0QVT9_9ZZZZ</name>
<evidence type="ECO:0000256" key="2">
    <source>
        <dbReference type="ARBA" id="ARBA00022980"/>
    </source>
</evidence>
<dbReference type="InterPro" id="IPR038657">
    <property type="entry name" value="Ribosomal_bL19_sf"/>
</dbReference>
<dbReference type="PIRSF" id="PIRSF002191">
    <property type="entry name" value="Ribosomal_L19"/>
    <property type="match status" value="1"/>
</dbReference>
<dbReference type="PROSITE" id="PS01015">
    <property type="entry name" value="RIBOSOMAL_L19"/>
    <property type="match status" value="1"/>
</dbReference>
<dbReference type="GO" id="GO:0003735">
    <property type="term" value="F:structural constituent of ribosome"/>
    <property type="evidence" value="ECO:0007669"/>
    <property type="project" value="InterPro"/>
</dbReference>
<dbReference type="NCBIfam" id="TIGR01024">
    <property type="entry name" value="rplS_bact"/>
    <property type="match status" value="1"/>
</dbReference>
<dbReference type="AlphaFoldDB" id="A0A3B0QVT9"/>
<comment type="similarity">
    <text evidence="1">Belongs to the bacterial ribosomal protein bL19 family.</text>
</comment>